<evidence type="ECO:0000313" key="2">
    <source>
        <dbReference type="Proteomes" id="UP000326837"/>
    </source>
</evidence>
<accession>A0A5K7XDY0</accession>
<protein>
    <submittedName>
        <fullName evidence="1">Uncharacterized protein</fullName>
    </submittedName>
</protein>
<organism evidence="1 2">
    <name type="scientific">Lacipirellula parvula</name>
    <dbReference type="NCBI Taxonomy" id="2650471"/>
    <lineage>
        <taxon>Bacteria</taxon>
        <taxon>Pseudomonadati</taxon>
        <taxon>Planctomycetota</taxon>
        <taxon>Planctomycetia</taxon>
        <taxon>Pirellulales</taxon>
        <taxon>Lacipirellulaceae</taxon>
        <taxon>Lacipirellula</taxon>
    </lineage>
</organism>
<dbReference type="AlphaFoldDB" id="A0A5K7XDY0"/>
<name>A0A5K7XDY0_9BACT</name>
<proteinExistence type="predicted"/>
<dbReference type="KEGG" id="lpav:PLANPX_3834"/>
<dbReference type="Proteomes" id="UP000326837">
    <property type="component" value="Chromosome"/>
</dbReference>
<sequence length="101" mass="11311">MEEIRLLRRLIEEATSPNLKMSLTLALAKCLSQEAERTIKSNEMLSAGAVHLYVDKCMETIARVLQDQLPEEQMFLIVDLISEGLAALTPRNTAADLKLLK</sequence>
<evidence type="ECO:0000313" key="1">
    <source>
        <dbReference type="EMBL" id="BBO34222.1"/>
    </source>
</evidence>
<dbReference type="EMBL" id="AP021861">
    <property type="protein sequence ID" value="BBO34222.1"/>
    <property type="molecule type" value="Genomic_DNA"/>
</dbReference>
<reference evidence="2" key="1">
    <citation type="submission" date="2019-10" db="EMBL/GenBank/DDBJ databases">
        <title>Lacipirellula parvula gen. nov., sp. nov., representing a lineage of planctomycetes widespread in freshwater anoxic habitats, and description of the family Lacipirellulaceae.</title>
        <authorList>
            <person name="Dedysh S.N."/>
            <person name="Kulichevskaya I.S."/>
            <person name="Beletsky A.V."/>
            <person name="Rakitin A.L."/>
            <person name="Mardanov A.V."/>
            <person name="Ivanova A.A."/>
            <person name="Saltykova V.X."/>
            <person name="Rijpstra W.I.C."/>
            <person name="Sinninghe Damste J.S."/>
            <person name="Ravin N.V."/>
        </authorList>
    </citation>
    <scope>NUCLEOTIDE SEQUENCE [LARGE SCALE GENOMIC DNA]</scope>
    <source>
        <strain evidence="2">PX69</strain>
    </source>
</reference>
<keyword evidence="2" id="KW-1185">Reference proteome</keyword>
<gene>
    <name evidence="1" type="ORF">PLANPX_3834</name>
</gene>